<dbReference type="SMART" id="SM00388">
    <property type="entry name" value="HisKA"/>
    <property type="match status" value="1"/>
</dbReference>
<dbReference type="InterPro" id="IPR004358">
    <property type="entry name" value="Sig_transdc_His_kin-like_C"/>
</dbReference>
<dbReference type="Gene3D" id="3.30.565.10">
    <property type="entry name" value="Histidine kinase-like ATPase, C-terminal domain"/>
    <property type="match status" value="1"/>
</dbReference>
<dbReference type="Pfam" id="PF02518">
    <property type="entry name" value="HATPase_c"/>
    <property type="match status" value="1"/>
</dbReference>
<dbReference type="CDD" id="cd17574">
    <property type="entry name" value="REC_OmpR"/>
    <property type="match status" value="1"/>
</dbReference>
<dbReference type="InterPro" id="IPR003661">
    <property type="entry name" value="HisK_dim/P_dom"/>
</dbReference>
<evidence type="ECO:0000259" key="10">
    <source>
        <dbReference type="PROSITE" id="PS50113"/>
    </source>
</evidence>
<evidence type="ECO:0000259" key="8">
    <source>
        <dbReference type="PROSITE" id="PS50109"/>
    </source>
</evidence>
<dbReference type="InterPro" id="IPR011006">
    <property type="entry name" value="CheY-like_superfamily"/>
</dbReference>
<keyword evidence="4 11" id="KW-0418">Kinase</keyword>
<dbReference type="PANTHER" id="PTHR43065:SF46">
    <property type="entry name" value="C4-DICARBOXYLATE TRANSPORT SENSOR PROTEIN DCTB"/>
    <property type="match status" value="1"/>
</dbReference>
<keyword evidence="1" id="KW-0597">Phosphoprotein</keyword>
<protein>
    <submittedName>
        <fullName evidence="11">Sensory box histidine kinase/response regulator</fullName>
    </submittedName>
</protein>
<dbReference type="PANTHER" id="PTHR43065">
    <property type="entry name" value="SENSOR HISTIDINE KINASE"/>
    <property type="match status" value="1"/>
</dbReference>
<sequence length="816" mass="92586">MPYQNTALRIPNILIIDDDATIRLLMHDALTDEEYNITEASNGIDALKQITKQRPSLVLLDVKMPGIDGFDVCDKIRHLYGDTDVSIVMVTGMGDSASIERAYSLGATDFIVKPINWDTFPYRIQYLIKARNAIIETKYRELHLQHIENISRILTQNKTQNDIVQEVLSALLGIFSADRAFIIKPVLPANNTLYIDCEKTSENTKSIIDMQDSLFDALGSYTFHRANHSEYPVVILFNESNPAPSYDTTIKRQMIKALHLQKNQTCYLVLQQNSTQMNWSTHDEETFYKISLRLTGILSRYLLTEQLHISERLLKQAQKIGHLGNWNWNAKTNQLTWSEEIFHIYGHPPDRWHPECEDFFEIDFEEDIQRLNLFKNILNNTNKSYQLEHRITNTSKNIRWIREQALGTYDENGALLEVNGVVQDITETYFKKEQEVHNNKMDAIGQLTSGVAHDFGNLMTVAKGNLDLLNESMSKTANGSSEDLELIADAYSAVEDSVELTKQLLAFSRKKSIAPIAVNVKDTVNKFHKLFENTVGNNIKLTIHIQKNLPNILVDPAQFESALLNIIINARNAMPNGGTLSVCAEQMATQRTQEIIRNADNNLGEQCICIYIKDDGVGMSKEILDRVIEPFYTTSKTSGTGLGMSMVYGFIKQSSGELVIHSKPAKGTTIYLQFPLYENLIIEKSPPEKIIELLETEATILIVEDQPAVRQFAARCLKKPGINILQAQDAIEARELLSNHDDIDLLFTDVLMPGDMNGHELAGWANKKYPNLKILLTTAMENRPSSEQPERNHDFQMLAKPYNKNELTESISRSLE</sequence>
<organism evidence="11">
    <name type="scientific">hydrothermal vent metagenome</name>
    <dbReference type="NCBI Taxonomy" id="652676"/>
    <lineage>
        <taxon>unclassified sequences</taxon>
        <taxon>metagenomes</taxon>
        <taxon>ecological metagenomes</taxon>
    </lineage>
</organism>
<feature type="domain" description="Response regulatory" evidence="9">
    <location>
        <begin position="699"/>
        <end position="815"/>
    </location>
</feature>
<evidence type="ECO:0000256" key="4">
    <source>
        <dbReference type="ARBA" id="ARBA00022777"/>
    </source>
</evidence>
<dbReference type="SUPFAM" id="SSF47384">
    <property type="entry name" value="Homodimeric domain of signal transducing histidine kinase"/>
    <property type="match status" value="1"/>
</dbReference>
<dbReference type="Gene3D" id="2.10.70.100">
    <property type="match status" value="1"/>
</dbReference>
<evidence type="ECO:0000256" key="5">
    <source>
        <dbReference type="ARBA" id="ARBA00022840"/>
    </source>
</evidence>
<dbReference type="Gene3D" id="1.10.287.130">
    <property type="match status" value="1"/>
</dbReference>
<dbReference type="Gene3D" id="3.30.450.20">
    <property type="entry name" value="PAS domain"/>
    <property type="match status" value="1"/>
</dbReference>
<dbReference type="Gene3D" id="3.40.50.2300">
    <property type="match status" value="2"/>
</dbReference>
<dbReference type="SUPFAM" id="SSF52172">
    <property type="entry name" value="CheY-like"/>
    <property type="match status" value="2"/>
</dbReference>
<dbReference type="Pfam" id="PF08447">
    <property type="entry name" value="PAS_3"/>
    <property type="match status" value="1"/>
</dbReference>
<feature type="domain" description="PAC" evidence="10">
    <location>
        <begin position="385"/>
        <end position="437"/>
    </location>
</feature>
<dbReference type="AlphaFoldDB" id="A0A3B0X859"/>
<feature type="region of interest" description="Disordered" evidence="7">
    <location>
        <begin position="782"/>
        <end position="801"/>
    </location>
</feature>
<evidence type="ECO:0000256" key="1">
    <source>
        <dbReference type="ARBA" id="ARBA00022553"/>
    </source>
</evidence>
<evidence type="ECO:0000313" key="11">
    <source>
        <dbReference type="EMBL" id="VAW52134.1"/>
    </source>
</evidence>
<dbReference type="InterPro" id="IPR005467">
    <property type="entry name" value="His_kinase_dom"/>
</dbReference>
<dbReference type="InterPro" id="IPR000700">
    <property type="entry name" value="PAS-assoc_C"/>
</dbReference>
<dbReference type="InterPro" id="IPR035965">
    <property type="entry name" value="PAS-like_dom_sf"/>
</dbReference>
<dbReference type="InterPro" id="IPR036097">
    <property type="entry name" value="HisK_dim/P_sf"/>
</dbReference>
<keyword evidence="6" id="KW-0902">Two-component regulatory system</keyword>
<proteinExistence type="predicted"/>
<feature type="domain" description="Response regulatory" evidence="9">
    <location>
        <begin position="12"/>
        <end position="128"/>
    </location>
</feature>
<dbReference type="GO" id="GO:0005524">
    <property type="term" value="F:ATP binding"/>
    <property type="evidence" value="ECO:0007669"/>
    <property type="project" value="UniProtKB-KW"/>
</dbReference>
<dbReference type="SMART" id="SM00448">
    <property type="entry name" value="REC"/>
    <property type="match status" value="2"/>
</dbReference>
<evidence type="ECO:0000259" key="9">
    <source>
        <dbReference type="PROSITE" id="PS50110"/>
    </source>
</evidence>
<evidence type="ECO:0000256" key="6">
    <source>
        <dbReference type="ARBA" id="ARBA00023012"/>
    </source>
</evidence>
<dbReference type="CDD" id="cd00082">
    <property type="entry name" value="HisKA"/>
    <property type="match status" value="1"/>
</dbReference>
<evidence type="ECO:0000256" key="3">
    <source>
        <dbReference type="ARBA" id="ARBA00022741"/>
    </source>
</evidence>
<dbReference type="PROSITE" id="PS50113">
    <property type="entry name" value="PAC"/>
    <property type="match status" value="1"/>
</dbReference>
<keyword evidence="2" id="KW-0808">Transferase</keyword>
<name>A0A3B0X859_9ZZZZ</name>
<accession>A0A3B0X859</accession>
<dbReference type="InterPro" id="IPR001789">
    <property type="entry name" value="Sig_transdc_resp-reg_receiver"/>
</dbReference>
<keyword evidence="5" id="KW-0067">ATP-binding</keyword>
<dbReference type="Pfam" id="PF00072">
    <property type="entry name" value="Response_reg"/>
    <property type="match status" value="2"/>
</dbReference>
<dbReference type="SUPFAM" id="SSF55785">
    <property type="entry name" value="PYP-like sensor domain (PAS domain)"/>
    <property type="match status" value="1"/>
</dbReference>
<feature type="domain" description="Histidine kinase" evidence="8">
    <location>
        <begin position="450"/>
        <end position="678"/>
    </location>
</feature>
<dbReference type="InterPro" id="IPR036890">
    <property type="entry name" value="HATPase_C_sf"/>
</dbReference>
<evidence type="ECO:0000256" key="7">
    <source>
        <dbReference type="SAM" id="MobiDB-lite"/>
    </source>
</evidence>
<keyword evidence="3" id="KW-0547">Nucleotide-binding</keyword>
<dbReference type="PROSITE" id="PS50110">
    <property type="entry name" value="RESPONSE_REGULATORY"/>
    <property type="match status" value="2"/>
</dbReference>
<dbReference type="PROSITE" id="PS50109">
    <property type="entry name" value="HIS_KIN"/>
    <property type="match status" value="1"/>
</dbReference>
<dbReference type="SUPFAM" id="SSF55874">
    <property type="entry name" value="ATPase domain of HSP90 chaperone/DNA topoisomerase II/histidine kinase"/>
    <property type="match status" value="1"/>
</dbReference>
<dbReference type="PRINTS" id="PR00344">
    <property type="entry name" value="BCTRLSENSOR"/>
</dbReference>
<reference evidence="11" key="1">
    <citation type="submission" date="2018-06" db="EMBL/GenBank/DDBJ databases">
        <authorList>
            <person name="Zhirakovskaya E."/>
        </authorList>
    </citation>
    <scope>NUCLEOTIDE SEQUENCE</scope>
</reference>
<dbReference type="SMART" id="SM00387">
    <property type="entry name" value="HATPase_c"/>
    <property type="match status" value="1"/>
</dbReference>
<dbReference type="GO" id="GO:0000155">
    <property type="term" value="F:phosphorelay sensor kinase activity"/>
    <property type="evidence" value="ECO:0007669"/>
    <property type="project" value="InterPro"/>
</dbReference>
<gene>
    <name evidence="11" type="ORF">MNBD_GAMMA05-663</name>
</gene>
<dbReference type="InterPro" id="IPR013655">
    <property type="entry name" value="PAS_fold_3"/>
</dbReference>
<dbReference type="InterPro" id="IPR003594">
    <property type="entry name" value="HATPase_dom"/>
</dbReference>
<evidence type="ECO:0000256" key="2">
    <source>
        <dbReference type="ARBA" id="ARBA00022679"/>
    </source>
</evidence>
<dbReference type="EMBL" id="UOFE01000024">
    <property type="protein sequence ID" value="VAW52134.1"/>
    <property type="molecule type" value="Genomic_DNA"/>
</dbReference>